<organism evidence="1 2">
    <name type="scientific">Flagellimonas olearia</name>
    <dbReference type="NCBI Taxonomy" id="552546"/>
    <lineage>
        <taxon>Bacteria</taxon>
        <taxon>Pseudomonadati</taxon>
        <taxon>Bacteroidota</taxon>
        <taxon>Flavobacteriia</taxon>
        <taxon>Flavobacteriales</taxon>
        <taxon>Flavobacteriaceae</taxon>
        <taxon>Flagellimonas</taxon>
    </lineage>
</organism>
<dbReference type="Proteomes" id="UP000429785">
    <property type="component" value="Unassembled WGS sequence"/>
</dbReference>
<comment type="caution">
    <text evidence="1">The sequence shown here is derived from an EMBL/GenBank/DDBJ whole genome shotgun (WGS) entry which is preliminary data.</text>
</comment>
<sequence length="78" mass="9031">MNFRKGTFTGESETEKFPAICRGSYAISEGKLDFTNTCHWTAEFDWSLILHEEWNYDLKGSTLILTKSNGDRYTLTKQ</sequence>
<reference evidence="1 2" key="1">
    <citation type="submission" date="2019-10" db="EMBL/GenBank/DDBJ databases">
        <title>Muricauda olearia CL-SS4 JCM15563 genome.</title>
        <authorList>
            <person name="Liu L."/>
        </authorList>
    </citation>
    <scope>NUCLEOTIDE SEQUENCE [LARGE SCALE GENOMIC DNA]</scope>
    <source>
        <strain evidence="1 2">CL-SS4</strain>
    </source>
</reference>
<proteinExistence type="predicted"/>
<dbReference type="AlphaFoldDB" id="A0A6I1E1C2"/>
<protein>
    <recommendedName>
        <fullName evidence="3">Lipocalin-like domain-containing protein</fullName>
    </recommendedName>
</protein>
<evidence type="ECO:0000313" key="2">
    <source>
        <dbReference type="Proteomes" id="UP000429785"/>
    </source>
</evidence>
<dbReference type="RefSeq" id="WP_152130152.1">
    <property type="nucleotide sequence ID" value="NZ_WELG01000001.1"/>
</dbReference>
<dbReference type="EMBL" id="WELG01000001">
    <property type="protein sequence ID" value="KAB7530219.1"/>
    <property type="molecule type" value="Genomic_DNA"/>
</dbReference>
<evidence type="ECO:0000313" key="1">
    <source>
        <dbReference type="EMBL" id="KAB7530219.1"/>
    </source>
</evidence>
<accession>A0A6I1E1C2</accession>
<dbReference type="OrthoDB" id="708590at2"/>
<name>A0A6I1E1C2_9FLAO</name>
<evidence type="ECO:0008006" key="3">
    <source>
        <dbReference type="Google" id="ProtNLM"/>
    </source>
</evidence>
<gene>
    <name evidence="1" type="ORF">F8C76_01540</name>
</gene>